<evidence type="ECO:0000313" key="2">
    <source>
        <dbReference type="Proteomes" id="UP001223072"/>
    </source>
</evidence>
<organism evidence="1 2">
    <name type="scientific">Streptomyces turgidiscabies</name>
    <dbReference type="NCBI Taxonomy" id="85558"/>
    <lineage>
        <taxon>Bacteria</taxon>
        <taxon>Bacillati</taxon>
        <taxon>Actinomycetota</taxon>
        <taxon>Actinomycetes</taxon>
        <taxon>Kitasatosporales</taxon>
        <taxon>Streptomycetaceae</taxon>
        <taxon>Streptomyces</taxon>
    </lineage>
</organism>
<comment type="caution">
    <text evidence="1">The sequence shown here is derived from an EMBL/GenBank/DDBJ whole genome shotgun (WGS) entry which is preliminary data.</text>
</comment>
<accession>A0ABU0RVW3</accession>
<evidence type="ECO:0008006" key="3">
    <source>
        <dbReference type="Google" id="ProtNLM"/>
    </source>
</evidence>
<protein>
    <recommendedName>
        <fullName evidence="3">Transposase</fullName>
    </recommendedName>
</protein>
<keyword evidence="2" id="KW-1185">Reference proteome</keyword>
<gene>
    <name evidence="1" type="ORF">QFZ49_005930</name>
</gene>
<evidence type="ECO:0000313" key="1">
    <source>
        <dbReference type="EMBL" id="MDQ0935958.1"/>
    </source>
</evidence>
<dbReference type="EMBL" id="JAUSZS010000007">
    <property type="protein sequence ID" value="MDQ0935958.1"/>
    <property type="molecule type" value="Genomic_DNA"/>
</dbReference>
<reference evidence="1 2" key="1">
    <citation type="submission" date="2023-07" db="EMBL/GenBank/DDBJ databases">
        <title>Comparative genomics of wheat-associated soil bacteria to identify genetic determinants of phenazine resistance.</title>
        <authorList>
            <person name="Mouncey N."/>
        </authorList>
    </citation>
    <scope>NUCLEOTIDE SEQUENCE [LARGE SCALE GENOMIC DNA]</scope>
    <source>
        <strain evidence="1 2">W2I16</strain>
    </source>
</reference>
<dbReference type="Proteomes" id="UP001223072">
    <property type="component" value="Unassembled WGS sequence"/>
</dbReference>
<name>A0ABU0RVW3_9ACTN</name>
<proteinExistence type="predicted"/>
<sequence>MPDRRIRTRPRVVKRAISKYNARGTVDRTSYKATISIHILTTRTP</sequence>
<dbReference type="RefSeq" id="WP_307629411.1">
    <property type="nucleotide sequence ID" value="NZ_JAUSZS010000007.1"/>
</dbReference>